<evidence type="ECO:0000313" key="10">
    <source>
        <dbReference type="Proteomes" id="UP001596083"/>
    </source>
</evidence>
<evidence type="ECO:0000256" key="7">
    <source>
        <dbReference type="SAM" id="MobiDB-lite"/>
    </source>
</evidence>
<evidence type="ECO:0000256" key="4">
    <source>
        <dbReference type="ARBA" id="ARBA00023125"/>
    </source>
</evidence>
<sequence>MHVRVLGEFAVTRSGVEMTPSAPKLRQVFALLAVEMNRAVRTDQLIEELWEDRPPLSAVTTLQTYIYQLRKLLCWSEAAVGPAAAACDGVALRTTPGGYVLRLPEDALDSVRFERGVSAGREQLAAGRFEQAAGTLRQALELWTGRAFGAVSPGPLLHAQLVRLEEMRKLALDHRIEADLRLGRHIDLIGELTTLVAQQPTHEGFQAKLMLGLYRAGRRAEALQAYQRARTALSDELGLEPSAELRRLHQAMLAADPSLDAPPQVPGTVRPAARHRRPPNQLPMVAGQLLGRERQLDDVCRALAGHGRATPAVALAVGAPGSGKSAFAVHVAHRVRACYPDGVLFAALQRPDGSVVPAAEVLGGFLRALGLSHGREGACPEEAQAAFRAWTAHRRLLVVLDDVVDAQQISALLPGPGSAVVAVGRRMLWHPAVVVTARTGPLGEEACHGMLAGALGADRLAADGDRLGELVTLSGGLPMPLQTAANLLQLRPHWPVAKLLAAASGDVRRIPPAAVGAPGLADSVARSVRLLPGAGQAAFRTVAGAAEPFVSVARAAQLLEVDEAQAELLLEDLVEYQLAEAEDVGGVLRYSVRPPIRGIAASLAAPAAGVPLRRRLPVAPSGDGSAPLELAPTAAGWA</sequence>
<feature type="region of interest" description="Disordered" evidence="7">
    <location>
        <begin position="619"/>
        <end position="638"/>
    </location>
</feature>
<dbReference type="Gene3D" id="1.25.40.10">
    <property type="entry name" value="Tetratricopeptide repeat domain"/>
    <property type="match status" value="1"/>
</dbReference>
<dbReference type="PANTHER" id="PTHR35807:SF1">
    <property type="entry name" value="TRANSCRIPTIONAL REGULATOR REDD"/>
    <property type="match status" value="1"/>
</dbReference>
<feature type="domain" description="OmpR/PhoB-type" evidence="8">
    <location>
        <begin position="1"/>
        <end position="103"/>
    </location>
</feature>
<dbReference type="CDD" id="cd15831">
    <property type="entry name" value="BTAD"/>
    <property type="match status" value="1"/>
</dbReference>
<comment type="similarity">
    <text evidence="1">Belongs to the AfsR/DnrI/RedD regulatory family.</text>
</comment>
<dbReference type="Gene3D" id="1.10.10.10">
    <property type="entry name" value="Winged helix-like DNA-binding domain superfamily/Winged helix DNA-binding domain"/>
    <property type="match status" value="1"/>
</dbReference>
<gene>
    <name evidence="9" type="ORF">ACFP1Z_25340</name>
</gene>
<dbReference type="SMART" id="SM00862">
    <property type="entry name" value="Trans_reg_C"/>
    <property type="match status" value="1"/>
</dbReference>
<dbReference type="SUPFAM" id="SSF52540">
    <property type="entry name" value="P-loop containing nucleoside triphosphate hydrolases"/>
    <property type="match status" value="1"/>
</dbReference>
<keyword evidence="10" id="KW-1185">Reference proteome</keyword>
<dbReference type="Proteomes" id="UP001596083">
    <property type="component" value="Unassembled WGS sequence"/>
</dbReference>
<dbReference type="Pfam" id="PF00486">
    <property type="entry name" value="Trans_reg_C"/>
    <property type="match status" value="1"/>
</dbReference>
<protein>
    <submittedName>
        <fullName evidence="9">BTAD domain-containing putative transcriptional regulator</fullName>
    </submittedName>
</protein>
<dbReference type="RefSeq" id="WP_390319751.1">
    <property type="nucleotide sequence ID" value="NZ_JBHSPB010000018.1"/>
</dbReference>
<comment type="caution">
    <text evidence="9">The sequence shown here is derived from an EMBL/GenBank/DDBJ whole genome shotgun (WGS) entry which is preliminary data.</text>
</comment>
<accession>A0ABW0Z6C5</accession>
<dbReference type="SUPFAM" id="SSF46894">
    <property type="entry name" value="C-terminal effector domain of the bipartite response regulators"/>
    <property type="match status" value="1"/>
</dbReference>
<dbReference type="InterPro" id="IPR016032">
    <property type="entry name" value="Sig_transdc_resp-reg_C-effctor"/>
</dbReference>
<keyword evidence="5" id="KW-0804">Transcription</keyword>
<feature type="region of interest" description="Disordered" evidence="7">
    <location>
        <begin position="257"/>
        <end position="280"/>
    </location>
</feature>
<feature type="DNA-binding region" description="OmpR/PhoB-type" evidence="6">
    <location>
        <begin position="1"/>
        <end position="103"/>
    </location>
</feature>
<evidence type="ECO:0000256" key="2">
    <source>
        <dbReference type="ARBA" id="ARBA00023012"/>
    </source>
</evidence>
<dbReference type="InterPro" id="IPR027417">
    <property type="entry name" value="P-loop_NTPase"/>
</dbReference>
<dbReference type="InterPro" id="IPR001867">
    <property type="entry name" value="OmpR/PhoB-type_DNA-bd"/>
</dbReference>
<dbReference type="PANTHER" id="PTHR35807">
    <property type="entry name" value="TRANSCRIPTIONAL REGULATOR REDD-RELATED"/>
    <property type="match status" value="1"/>
</dbReference>
<keyword evidence="3" id="KW-0805">Transcription regulation</keyword>
<dbReference type="InterPro" id="IPR011990">
    <property type="entry name" value="TPR-like_helical_dom_sf"/>
</dbReference>
<keyword evidence="4 6" id="KW-0238">DNA-binding</keyword>
<dbReference type="PROSITE" id="PS51755">
    <property type="entry name" value="OMPR_PHOB"/>
    <property type="match status" value="1"/>
</dbReference>
<name>A0ABW0Z6C5_9ACTN</name>
<dbReference type="Gene3D" id="3.40.50.300">
    <property type="entry name" value="P-loop containing nucleotide triphosphate hydrolases"/>
    <property type="match status" value="1"/>
</dbReference>
<evidence type="ECO:0000256" key="3">
    <source>
        <dbReference type="ARBA" id="ARBA00023015"/>
    </source>
</evidence>
<evidence type="ECO:0000259" key="8">
    <source>
        <dbReference type="PROSITE" id="PS51755"/>
    </source>
</evidence>
<organism evidence="9 10">
    <name type="scientific">Streptomyces gamaensis</name>
    <dbReference type="NCBI Taxonomy" id="1763542"/>
    <lineage>
        <taxon>Bacteria</taxon>
        <taxon>Bacillati</taxon>
        <taxon>Actinomycetota</taxon>
        <taxon>Actinomycetes</taxon>
        <taxon>Kitasatosporales</taxon>
        <taxon>Streptomycetaceae</taxon>
        <taxon>Streptomyces</taxon>
    </lineage>
</organism>
<evidence type="ECO:0000256" key="1">
    <source>
        <dbReference type="ARBA" id="ARBA00005820"/>
    </source>
</evidence>
<keyword evidence="2" id="KW-0902">Two-component regulatory system</keyword>
<evidence type="ECO:0000313" key="9">
    <source>
        <dbReference type="EMBL" id="MFC5723493.1"/>
    </source>
</evidence>
<evidence type="ECO:0000256" key="5">
    <source>
        <dbReference type="ARBA" id="ARBA00023163"/>
    </source>
</evidence>
<dbReference type="InterPro" id="IPR051677">
    <property type="entry name" value="AfsR-DnrI-RedD_regulator"/>
</dbReference>
<dbReference type="EMBL" id="JBHSPB010000018">
    <property type="protein sequence ID" value="MFC5723493.1"/>
    <property type="molecule type" value="Genomic_DNA"/>
</dbReference>
<proteinExistence type="inferred from homology"/>
<dbReference type="InterPro" id="IPR005158">
    <property type="entry name" value="BTAD"/>
</dbReference>
<dbReference type="InterPro" id="IPR036388">
    <property type="entry name" value="WH-like_DNA-bd_sf"/>
</dbReference>
<reference evidence="10" key="1">
    <citation type="journal article" date="2019" name="Int. J. Syst. Evol. Microbiol.">
        <title>The Global Catalogue of Microorganisms (GCM) 10K type strain sequencing project: providing services to taxonomists for standard genome sequencing and annotation.</title>
        <authorList>
            <consortium name="The Broad Institute Genomics Platform"/>
            <consortium name="The Broad Institute Genome Sequencing Center for Infectious Disease"/>
            <person name="Wu L."/>
            <person name="Ma J."/>
        </authorList>
    </citation>
    <scope>NUCLEOTIDE SEQUENCE [LARGE SCALE GENOMIC DNA]</scope>
    <source>
        <strain evidence="10">CGMCC 4.7304</strain>
    </source>
</reference>
<dbReference type="Pfam" id="PF03704">
    <property type="entry name" value="BTAD"/>
    <property type="match status" value="1"/>
</dbReference>
<evidence type="ECO:0000256" key="6">
    <source>
        <dbReference type="PROSITE-ProRule" id="PRU01091"/>
    </source>
</evidence>
<dbReference type="SUPFAM" id="SSF48452">
    <property type="entry name" value="TPR-like"/>
    <property type="match status" value="1"/>
</dbReference>
<dbReference type="SMART" id="SM01043">
    <property type="entry name" value="BTAD"/>
    <property type="match status" value="1"/>
</dbReference>